<dbReference type="RefSeq" id="WP_011764028.1">
    <property type="nucleotide sequence ID" value="NC_008702.1"/>
</dbReference>
<name>A1K255_AZOSB</name>
<dbReference type="Proteomes" id="UP000002588">
    <property type="component" value="Chromosome"/>
</dbReference>
<evidence type="ECO:0000256" key="1">
    <source>
        <dbReference type="SAM" id="Phobius"/>
    </source>
</evidence>
<proteinExistence type="predicted"/>
<keyword evidence="1" id="KW-0812">Transmembrane</keyword>
<organism evidence="2 3">
    <name type="scientific">Azoarcus sp. (strain BH72)</name>
    <dbReference type="NCBI Taxonomy" id="418699"/>
    <lineage>
        <taxon>Bacteria</taxon>
        <taxon>Pseudomonadati</taxon>
        <taxon>Pseudomonadota</taxon>
        <taxon>Betaproteobacteria</taxon>
        <taxon>Rhodocyclales</taxon>
        <taxon>Zoogloeaceae</taxon>
        <taxon>Azoarcus</taxon>
    </lineage>
</organism>
<dbReference type="Gene3D" id="3.40.50.360">
    <property type="match status" value="1"/>
</dbReference>
<accession>A1K255</accession>
<dbReference type="InterPro" id="IPR029039">
    <property type="entry name" value="Flavoprotein-like_sf"/>
</dbReference>
<gene>
    <name evidence="2" type="primary">darA</name>
    <name evidence="2" type="ordered locus">azo0293</name>
</gene>
<protein>
    <submittedName>
        <fullName evidence="2">Probable dialkylrecorsinol condensing enzyme</fullName>
    </submittedName>
</protein>
<reference evidence="2 3" key="1">
    <citation type="journal article" date="2006" name="Nat. Biotechnol.">
        <title>Complete genome of the mutualistic, N2-fixing grass endophyte Azoarcus sp. strain BH72.</title>
        <authorList>
            <person name="Krause A."/>
            <person name="Ramakumar A."/>
            <person name="Bartels D."/>
            <person name="Battistoni F."/>
            <person name="Bekel T."/>
            <person name="Boch J."/>
            <person name="Boehm M."/>
            <person name="Friedrich F."/>
            <person name="Hurek T."/>
            <person name="Krause L."/>
            <person name="Linke B."/>
            <person name="McHardy A.C."/>
            <person name="Sarkar A."/>
            <person name="Schneiker S."/>
            <person name="Syed A.A."/>
            <person name="Thauer R."/>
            <person name="Vorhoelter F.-J."/>
            <person name="Weidner S."/>
            <person name="Puehler A."/>
            <person name="Reinhold-Hurek B."/>
            <person name="Kaiser O."/>
            <person name="Goesmann A."/>
        </authorList>
    </citation>
    <scope>NUCLEOTIDE SEQUENCE [LARGE SCALE GENOMIC DNA]</scope>
    <source>
        <strain evidence="2 3">BH72</strain>
    </source>
</reference>
<keyword evidence="1" id="KW-0472">Membrane</keyword>
<keyword evidence="3" id="KW-1185">Reference proteome</keyword>
<feature type="transmembrane region" description="Helical" evidence="1">
    <location>
        <begin position="258"/>
        <end position="283"/>
    </location>
</feature>
<dbReference type="KEGG" id="azo:azo0293"/>
<dbReference type="SUPFAM" id="SSF52218">
    <property type="entry name" value="Flavoproteins"/>
    <property type="match status" value="1"/>
</dbReference>
<evidence type="ECO:0000313" key="2">
    <source>
        <dbReference type="EMBL" id="CAL92910.1"/>
    </source>
</evidence>
<sequence>MKKVLVVHYSQTGQLADIVGTLLQPLRAAGVAIHEEVLRPAQPHPFPWPFFEFLDVFPESVRLDAAPNLPLTVPADADFDLVILAWQVWYLSPSLPVTAFLKSAEGRRLLAGKPVVSVVACRNMWMTAHEKLAALLADAGARLVDHVALTDGAHPLATFITTPRWMFTGRRDRFLGLPRAGVAGEDVAGAARFGSALAAALAADRERSGEPMLAGLRAAVVNPRLVISERAGQRAFKVWSALVRACGRPGQRRRRPALALFALYLVTLIITVVPASLALQTLFAPLLRARLERLRAQYEQPSGSADFRLTRNG</sequence>
<dbReference type="eggNOG" id="COG0716">
    <property type="taxonomic scope" value="Bacteria"/>
</dbReference>
<dbReference type="AlphaFoldDB" id="A1K255"/>
<dbReference type="EMBL" id="AM406670">
    <property type="protein sequence ID" value="CAL92910.1"/>
    <property type="molecule type" value="Genomic_DNA"/>
</dbReference>
<dbReference type="STRING" id="62928.azo0293"/>
<keyword evidence="1" id="KW-1133">Transmembrane helix</keyword>
<evidence type="ECO:0000313" key="3">
    <source>
        <dbReference type="Proteomes" id="UP000002588"/>
    </source>
</evidence>
<dbReference type="HOGENOM" id="CLU_923775_0_0_4"/>